<feature type="region of interest" description="Disordered" evidence="1">
    <location>
        <begin position="1"/>
        <end position="41"/>
    </location>
</feature>
<dbReference type="AlphaFoldDB" id="A0A5J4VXL5"/>
<sequence length="160" mass="18024">AVAPANTKAVLSENSGLSELHDKKSRKKELKATKPAKAQGTQMGDMRLNISPAGRVLRNAYQQQVVTNFLQFRTGMRQQAPINPIVYSGQKKGFVQMLDAPVGWSRCVIMYQFTGRNQYQFWKRQYIPNDQNNQHREPRLRFVSTGPVAASAPTATSKQE</sequence>
<proteinExistence type="predicted"/>
<comment type="caution">
    <text evidence="2">The sequence shown here is derived from an EMBL/GenBank/DDBJ whole genome shotgun (WGS) entry which is preliminary data.</text>
</comment>
<accession>A0A5J4VXL5</accession>
<name>A0A5J4VXL5_9EUKA</name>
<protein>
    <submittedName>
        <fullName evidence="2">Uncharacterized protein</fullName>
    </submittedName>
</protein>
<gene>
    <name evidence="2" type="ORF">EZS28_017080</name>
</gene>
<dbReference type="Proteomes" id="UP000324800">
    <property type="component" value="Unassembled WGS sequence"/>
</dbReference>
<feature type="non-terminal residue" evidence="2">
    <location>
        <position position="1"/>
    </location>
</feature>
<organism evidence="2 3">
    <name type="scientific">Streblomastix strix</name>
    <dbReference type="NCBI Taxonomy" id="222440"/>
    <lineage>
        <taxon>Eukaryota</taxon>
        <taxon>Metamonada</taxon>
        <taxon>Preaxostyla</taxon>
        <taxon>Oxymonadida</taxon>
        <taxon>Streblomastigidae</taxon>
        <taxon>Streblomastix</taxon>
    </lineage>
</organism>
<evidence type="ECO:0000313" key="3">
    <source>
        <dbReference type="Proteomes" id="UP000324800"/>
    </source>
</evidence>
<dbReference type="EMBL" id="SNRW01004395">
    <property type="protein sequence ID" value="KAA6387391.1"/>
    <property type="molecule type" value="Genomic_DNA"/>
</dbReference>
<evidence type="ECO:0000256" key="1">
    <source>
        <dbReference type="SAM" id="MobiDB-lite"/>
    </source>
</evidence>
<feature type="region of interest" description="Disordered" evidence="1">
    <location>
        <begin position="130"/>
        <end position="160"/>
    </location>
</feature>
<reference evidence="2 3" key="1">
    <citation type="submission" date="2019-03" db="EMBL/GenBank/DDBJ databases">
        <title>Single cell metagenomics reveals metabolic interactions within the superorganism composed of flagellate Streblomastix strix and complex community of Bacteroidetes bacteria on its surface.</title>
        <authorList>
            <person name="Treitli S.C."/>
            <person name="Kolisko M."/>
            <person name="Husnik F."/>
            <person name="Keeling P."/>
            <person name="Hampl V."/>
        </authorList>
    </citation>
    <scope>NUCLEOTIDE SEQUENCE [LARGE SCALE GENOMIC DNA]</scope>
    <source>
        <strain evidence="2">ST1C</strain>
    </source>
</reference>
<evidence type="ECO:0000313" key="2">
    <source>
        <dbReference type="EMBL" id="KAA6387391.1"/>
    </source>
</evidence>